<feature type="compositionally biased region" description="Basic and acidic residues" evidence="1">
    <location>
        <begin position="21"/>
        <end position="36"/>
    </location>
</feature>
<name>A0AAW2Y845_9LAMI</name>
<feature type="compositionally biased region" description="Basic residues" evidence="1">
    <location>
        <begin position="37"/>
        <end position="47"/>
    </location>
</feature>
<feature type="compositionally biased region" description="Low complexity" evidence="1">
    <location>
        <begin position="1"/>
        <end position="20"/>
    </location>
</feature>
<organism evidence="3">
    <name type="scientific">Sesamum latifolium</name>
    <dbReference type="NCBI Taxonomy" id="2727402"/>
    <lineage>
        <taxon>Eukaryota</taxon>
        <taxon>Viridiplantae</taxon>
        <taxon>Streptophyta</taxon>
        <taxon>Embryophyta</taxon>
        <taxon>Tracheophyta</taxon>
        <taxon>Spermatophyta</taxon>
        <taxon>Magnoliopsida</taxon>
        <taxon>eudicotyledons</taxon>
        <taxon>Gunneridae</taxon>
        <taxon>Pentapetalae</taxon>
        <taxon>asterids</taxon>
        <taxon>lamiids</taxon>
        <taxon>Lamiales</taxon>
        <taxon>Pedaliaceae</taxon>
        <taxon>Sesamum</taxon>
    </lineage>
</organism>
<dbReference type="PANTHER" id="PTHR34794:SF1">
    <property type="entry name" value="OS10G0101800 PROTEIN"/>
    <property type="match status" value="1"/>
</dbReference>
<dbReference type="Pfam" id="PF05678">
    <property type="entry name" value="VQ"/>
    <property type="match status" value="1"/>
</dbReference>
<proteinExistence type="predicted"/>
<feature type="region of interest" description="Disordered" evidence="1">
    <location>
        <begin position="1"/>
        <end position="47"/>
    </location>
</feature>
<feature type="domain" description="VQ" evidence="2">
    <location>
        <begin position="68"/>
        <end position="88"/>
    </location>
</feature>
<reference evidence="3" key="2">
    <citation type="journal article" date="2024" name="Plant">
        <title>Genomic evolution and insights into agronomic trait innovations of Sesamum species.</title>
        <authorList>
            <person name="Miao H."/>
            <person name="Wang L."/>
            <person name="Qu L."/>
            <person name="Liu H."/>
            <person name="Sun Y."/>
            <person name="Le M."/>
            <person name="Wang Q."/>
            <person name="Wei S."/>
            <person name="Zheng Y."/>
            <person name="Lin W."/>
            <person name="Duan Y."/>
            <person name="Cao H."/>
            <person name="Xiong S."/>
            <person name="Wang X."/>
            <person name="Wei L."/>
            <person name="Li C."/>
            <person name="Ma Q."/>
            <person name="Ju M."/>
            <person name="Zhao R."/>
            <person name="Li G."/>
            <person name="Mu C."/>
            <person name="Tian Q."/>
            <person name="Mei H."/>
            <person name="Zhang T."/>
            <person name="Gao T."/>
            <person name="Zhang H."/>
        </authorList>
    </citation>
    <scope>NUCLEOTIDE SEQUENCE</scope>
    <source>
        <strain evidence="3">KEN1</strain>
    </source>
</reference>
<evidence type="ECO:0000313" key="3">
    <source>
        <dbReference type="EMBL" id="KAL0461864.1"/>
    </source>
</evidence>
<dbReference type="AlphaFoldDB" id="A0AAW2Y845"/>
<dbReference type="EMBL" id="JACGWN010000001">
    <property type="protein sequence ID" value="KAL0461864.1"/>
    <property type="molecule type" value="Genomic_DNA"/>
</dbReference>
<evidence type="ECO:0000259" key="2">
    <source>
        <dbReference type="Pfam" id="PF05678"/>
    </source>
</evidence>
<dbReference type="InterPro" id="IPR039610">
    <property type="entry name" value="VQ29"/>
</dbReference>
<protein>
    <recommendedName>
        <fullName evidence="2">VQ domain-containing protein</fullName>
    </recommendedName>
</protein>
<dbReference type="PANTHER" id="PTHR34794">
    <property type="entry name" value="EXPRESSED PROTEIN"/>
    <property type="match status" value="1"/>
</dbReference>
<gene>
    <name evidence="3" type="ORF">Slati_0074000</name>
</gene>
<dbReference type="InterPro" id="IPR008889">
    <property type="entry name" value="VQ"/>
</dbReference>
<comment type="caution">
    <text evidence="3">The sequence shown here is derived from an EMBL/GenBank/DDBJ whole genome shotgun (WGS) entry which is preliminary data.</text>
</comment>
<accession>A0AAW2Y845</accession>
<evidence type="ECO:0000256" key="1">
    <source>
        <dbReference type="SAM" id="MobiDB-lite"/>
    </source>
</evidence>
<reference evidence="3" key="1">
    <citation type="submission" date="2020-06" db="EMBL/GenBank/DDBJ databases">
        <authorList>
            <person name="Li T."/>
            <person name="Hu X."/>
            <person name="Zhang T."/>
            <person name="Song X."/>
            <person name="Zhang H."/>
            <person name="Dai N."/>
            <person name="Sheng W."/>
            <person name="Hou X."/>
            <person name="Wei L."/>
        </authorList>
    </citation>
    <scope>NUCLEOTIDE SEQUENCE</scope>
    <source>
        <strain evidence="3">KEN1</strain>
        <tissue evidence="3">Leaf</tissue>
    </source>
</reference>
<sequence length="185" mass="20497">MEYSYSYTCYSSASSSSNSSTDHEFPSRYQRNVDRRKPPRALRSARRYPAKNTVITKHPIAPLPPTRPKIYKVDAVDFKNVVQRLTGALEFQRTTRLQELAPPPLSLSPPTIFDHASVEKPKYLSSGNFGAEDEEEIRRKSFENSSGVTLSPLGFISLSPASLAWCSSVLLSPGTLASFQPSAVL</sequence>